<evidence type="ECO:0000256" key="9">
    <source>
        <dbReference type="ARBA" id="ARBA00023237"/>
    </source>
</evidence>
<dbReference type="PROSITE" id="PS52016">
    <property type="entry name" value="TONB_DEPENDENT_REC_3"/>
    <property type="match status" value="1"/>
</dbReference>
<dbReference type="EMBL" id="JPRO01000007">
    <property type="protein sequence ID" value="KFF03811.1"/>
    <property type="molecule type" value="Genomic_DNA"/>
</dbReference>
<keyword evidence="4 10" id="KW-0812">Transmembrane</keyword>
<dbReference type="AlphaFoldDB" id="A0A085ZH97"/>
<keyword evidence="5" id="KW-0732">Signal</keyword>
<gene>
    <name evidence="14" type="ORF">IX38_10375</name>
</gene>
<keyword evidence="15" id="KW-1185">Reference proteome</keyword>
<evidence type="ECO:0000256" key="10">
    <source>
        <dbReference type="PROSITE-ProRule" id="PRU01360"/>
    </source>
</evidence>
<dbReference type="GO" id="GO:0015344">
    <property type="term" value="F:siderophore uptake transmembrane transporter activity"/>
    <property type="evidence" value="ECO:0007669"/>
    <property type="project" value="TreeGrafter"/>
</dbReference>
<reference evidence="14 15" key="1">
    <citation type="submission" date="2014-07" db="EMBL/GenBank/DDBJ databases">
        <title>Genome of Chryseobacterium luteum DSM 18605.</title>
        <authorList>
            <person name="Stropko S.J."/>
            <person name="Pipes S.E."/>
            <person name="Newman J.D."/>
        </authorList>
    </citation>
    <scope>NUCLEOTIDE SEQUENCE [LARGE SCALE GENOMIC DNA]</scope>
    <source>
        <strain evidence="14 15">DSM 18605</strain>
    </source>
</reference>
<evidence type="ECO:0000256" key="1">
    <source>
        <dbReference type="ARBA" id="ARBA00004571"/>
    </source>
</evidence>
<keyword evidence="3 10" id="KW-1134">Transmembrane beta strand</keyword>
<dbReference type="RefSeq" id="WP_051884604.1">
    <property type="nucleotide sequence ID" value="NZ_JPRO01000007.1"/>
</dbReference>
<evidence type="ECO:0000259" key="12">
    <source>
        <dbReference type="Pfam" id="PF00593"/>
    </source>
</evidence>
<dbReference type="eggNOG" id="COG4206">
    <property type="taxonomic scope" value="Bacteria"/>
</dbReference>
<keyword evidence="6 11" id="KW-0798">TonB box</keyword>
<dbReference type="Proteomes" id="UP000028703">
    <property type="component" value="Unassembled WGS sequence"/>
</dbReference>
<evidence type="ECO:0000256" key="11">
    <source>
        <dbReference type="RuleBase" id="RU003357"/>
    </source>
</evidence>
<evidence type="ECO:0000256" key="8">
    <source>
        <dbReference type="ARBA" id="ARBA00023170"/>
    </source>
</evidence>
<dbReference type="Pfam" id="PF00593">
    <property type="entry name" value="TonB_dep_Rec_b-barrel"/>
    <property type="match status" value="1"/>
</dbReference>
<dbReference type="Pfam" id="PF07715">
    <property type="entry name" value="Plug"/>
    <property type="match status" value="1"/>
</dbReference>
<dbReference type="GO" id="GO:0009279">
    <property type="term" value="C:cell outer membrane"/>
    <property type="evidence" value="ECO:0007669"/>
    <property type="project" value="UniProtKB-SubCell"/>
</dbReference>
<keyword evidence="9 10" id="KW-0998">Cell outer membrane</keyword>
<sequence>MDIKRSLLLLGLSYGSFLLGQEKAVDTIYIFDSQMSKVKLFHPVRTITPKDIEKNSTNLSELLRFQSSIYIKENGRGAVSSPSFRGTTAQQTAFVWNGININSSFLGQGDVNNIPLFGYDQIDVKAGGGSVVYGSGAIGGSIHLNNILDFNRGFKASVYSEAGSFDTYNNFLQASFSNDKLSVKVSGSYLTSQNDYKVPEFVVGSTGFYNVNGRYYNTSVNIGASYKIADHQTISWQNQMFDASQHYPVFEQIGNRTKYKAQTLRSLVAWDINKSNLSNSLKAAYTEDNFQYFSDLNQPKASGAEGKNYILKNDFNYFITPKININAIGEFQVNKGEGYQAEKDSQSGIGVISRNVGSLSGLIRYFATKDLRFEGGIKKDFVEGISSPLLYSFSGKWDALKWYHMGVNFSRNFRYPSFNDLYWRPGGNLDLLPETSTNIDMNHELIFGDFKITLSPYYMDIKNLINWLPTPYGYWAPVNTYRVESYGLESQATWNKKFGKHALKLDAGYTYTKSINKNTQMQMMYVPIHKAVGNIEYGYSFFKLYAQGLFNGLTYTTTDEQRSTAIDPYFILNTGVSAAIFKKYTLGFKVNNVTNTVYQTVSLYPMPKRNYSIYATINF</sequence>
<evidence type="ECO:0000256" key="3">
    <source>
        <dbReference type="ARBA" id="ARBA00022452"/>
    </source>
</evidence>
<evidence type="ECO:0000259" key="13">
    <source>
        <dbReference type="Pfam" id="PF07715"/>
    </source>
</evidence>
<comment type="similarity">
    <text evidence="10 11">Belongs to the TonB-dependent receptor family.</text>
</comment>
<dbReference type="Gene3D" id="2.40.170.20">
    <property type="entry name" value="TonB-dependent receptor, beta-barrel domain"/>
    <property type="match status" value="1"/>
</dbReference>
<keyword evidence="7 10" id="KW-0472">Membrane</keyword>
<evidence type="ECO:0000313" key="14">
    <source>
        <dbReference type="EMBL" id="KFF03811.1"/>
    </source>
</evidence>
<organism evidence="14 15">
    <name type="scientific">Chryseobacterium luteum</name>
    <dbReference type="NCBI Taxonomy" id="421531"/>
    <lineage>
        <taxon>Bacteria</taxon>
        <taxon>Pseudomonadati</taxon>
        <taxon>Bacteroidota</taxon>
        <taxon>Flavobacteriia</taxon>
        <taxon>Flavobacteriales</taxon>
        <taxon>Weeksellaceae</taxon>
        <taxon>Chryseobacterium group</taxon>
        <taxon>Chryseobacterium</taxon>
    </lineage>
</organism>
<comment type="caution">
    <text evidence="14">The sequence shown here is derived from an EMBL/GenBank/DDBJ whole genome shotgun (WGS) entry which is preliminary data.</text>
</comment>
<evidence type="ECO:0000313" key="15">
    <source>
        <dbReference type="Proteomes" id="UP000028703"/>
    </source>
</evidence>
<dbReference type="InterPro" id="IPR012910">
    <property type="entry name" value="Plug_dom"/>
</dbReference>
<dbReference type="InterPro" id="IPR037066">
    <property type="entry name" value="Plug_dom_sf"/>
</dbReference>
<evidence type="ECO:0000256" key="7">
    <source>
        <dbReference type="ARBA" id="ARBA00023136"/>
    </source>
</evidence>
<evidence type="ECO:0000256" key="2">
    <source>
        <dbReference type="ARBA" id="ARBA00022448"/>
    </source>
</evidence>
<feature type="domain" description="TonB-dependent receptor-like beta-barrel" evidence="12">
    <location>
        <begin position="269"/>
        <end position="593"/>
    </location>
</feature>
<evidence type="ECO:0000256" key="5">
    <source>
        <dbReference type="ARBA" id="ARBA00022729"/>
    </source>
</evidence>
<dbReference type="PANTHER" id="PTHR30069">
    <property type="entry name" value="TONB-DEPENDENT OUTER MEMBRANE RECEPTOR"/>
    <property type="match status" value="1"/>
</dbReference>
<dbReference type="GO" id="GO:0044718">
    <property type="term" value="P:siderophore transmembrane transport"/>
    <property type="evidence" value="ECO:0007669"/>
    <property type="project" value="TreeGrafter"/>
</dbReference>
<dbReference type="STRING" id="421531.IX38_10375"/>
<dbReference type="Gene3D" id="2.170.130.10">
    <property type="entry name" value="TonB-dependent receptor, plug domain"/>
    <property type="match status" value="1"/>
</dbReference>
<keyword evidence="2 10" id="KW-0813">Transport</keyword>
<dbReference type="InterPro" id="IPR039426">
    <property type="entry name" value="TonB-dep_rcpt-like"/>
</dbReference>
<dbReference type="SUPFAM" id="SSF56935">
    <property type="entry name" value="Porins"/>
    <property type="match status" value="1"/>
</dbReference>
<proteinExistence type="inferred from homology"/>
<dbReference type="InterPro" id="IPR036942">
    <property type="entry name" value="Beta-barrel_TonB_sf"/>
</dbReference>
<dbReference type="OrthoDB" id="9762903at2"/>
<comment type="subcellular location">
    <subcellularLocation>
        <location evidence="1 10">Cell outer membrane</location>
        <topology evidence="1 10">Multi-pass membrane protein</topology>
    </subcellularLocation>
</comment>
<accession>A0A085ZH97</accession>
<dbReference type="PANTHER" id="PTHR30069:SF29">
    <property type="entry name" value="HEMOGLOBIN AND HEMOGLOBIN-HAPTOGLOBIN-BINDING PROTEIN 1-RELATED"/>
    <property type="match status" value="1"/>
</dbReference>
<evidence type="ECO:0000256" key="4">
    <source>
        <dbReference type="ARBA" id="ARBA00022692"/>
    </source>
</evidence>
<keyword evidence="8 14" id="KW-0675">Receptor</keyword>
<dbReference type="InterPro" id="IPR000531">
    <property type="entry name" value="Beta-barrel_TonB"/>
</dbReference>
<evidence type="ECO:0000256" key="6">
    <source>
        <dbReference type="ARBA" id="ARBA00023077"/>
    </source>
</evidence>
<protein>
    <submittedName>
        <fullName evidence="14">TonB-dependent receptor</fullName>
    </submittedName>
</protein>
<feature type="domain" description="TonB-dependent receptor plug" evidence="13">
    <location>
        <begin position="42"/>
        <end position="140"/>
    </location>
</feature>
<name>A0A085ZH97_9FLAO</name>